<name>A0A7V1PUM4_CALAY</name>
<evidence type="ECO:0000313" key="2">
    <source>
        <dbReference type="EMBL" id="HED10918.1"/>
    </source>
</evidence>
<feature type="domain" description="Spondin" evidence="1">
    <location>
        <begin position="84"/>
        <end position="201"/>
    </location>
</feature>
<gene>
    <name evidence="2" type="ORF">ENJ10_09540</name>
</gene>
<dbReference type="Proteomes" id="UP000886005">
    <property type="component" value="Unassembled WGS sequence"/>
</dbReference>
<dbReference type="NCBIfam" id="NF038123">
    <property type="entry name" value="NF038123_dom"/>
    <property type="match status" value="1"/>
</dbReference>
<dbReference type="Gene3D" id="2.60.40.2130">
    <property type="entry name" value="F-spondin domain"/>
    <property type="match status" value="1"/>
</dbReference>
<evidence type="ECO:0000259" key="1">
    <source>
        <dbReference type="Pfam" id="PF06468"/>
    </source>
</evidence>
<reference evidence="2" key="1">
    <citation type="journal article" date="2020" name="mSystems">
        <title>Genome- and Community-Level Interaction Insights into Carbon Utilization and Element Cycling Functions of Hydrothermarchaeota in Hydrothermal Sediment.</title>
        <authorList>
            <person name="Zhou Z."/>
            <person name="Liu Y."/>
            <person name="Xu W."/>
            <person name="Pan J."/>
            <person name="Luo Z.H."/>
            <person name="Li M."/>
        </authorList>
    </citation>
    <scope>NUCLEOTIDE SEQUENCE [LARGE SCALE GENOMIC DNA]</scope>
    <source>
        <strain evidence="2">HyVt-456</strain>
    </source>
</reference>
<dbReference type="AlphaFoldDB" id="A0A7V1PUM4"/>
<dbReference type="InterPro" id="IPR038678">
    <property type="entry name" value="Spondin_N_sf"/>
</dbReference>
<dbReference type="InterPro" id="IPR009465">
    <property type="entry name" value="Spondin_N"/>
</dbReference>
<organism evidence="2">
    <name type="scientific">Caldithrix abyssi</name>
    <dbReference type="NCBI Taxonomy" id="187145"/>
    <lineage>
        <taxon>Bacteria</taxon>
        <taxon>Pseudomonadati</taxon>
        <taxon>Calditrichota</taxon>
        <taxon>Calditrichia</taxon>
        <taxon>Calditrichales</taxon>
        <taxon>Calditrichaceae</taxon>
        <taxon>Caldithrix</taxon>
    </lineage>
</organism>
<protein>
    <recommendedName>
        <fullName evidence="1">Spondin domain-containing protein</fullName>
    </recommendedName>
</protein>
<dbReference type="EMBL" id="DRLD01000261">
    <property type="protein sequence ID" value="HED10918.1"/>
    <property type="molecule type" value="Genomic_DNA"/>
</dbReference>
<dbReference type="Pfam" id="PF06468">
    <property type="entry name" value="Spond_N"/>
    <property type="match status" value="1"/>
</dbReference>
<comment type="caution">
    <text evidence="2">The sequence shown here is derived from an EMBL/GenBank/DDBJ whole genome shotgun (WGS) entry which is preliminary data.</text>
</comment>
<proteinExistence type="predicted"/>
<accession>A0A7V1PUM4</accession>
<sequence>MPASTVSQHTGGLMKSLSRFFIAAAALALVWSCQQGNSIVSGDGPDEFRGQNLRAPQIDADLSPVYEITFENMTPATGPGASQPMSPPVMATHNLHTHMFRAGQIASTEIAQIAEDAVSDPLVASLESNPLVYDVQRGDGVVFPGASTTIRIKARPGFFKLSIASMLVNTNDAFAGVDGVLMPLRGSKTIYLQAWDAGSEKNTESVDHIPGPCCGSPHVRVPTEEPIRVHPGILGVGDLDPALYGWQGAVAKVTITRVL</sequence>